<reference evidence="1" key="1">
    <citation type="journal article" date="2021" name="J Fungi (Basel)">
        <title>Virulence traits and population genomics of the black yeast Aureobasidium melanogenum.</title>
        <authorList>
            <person name="Cernosa A."/>
            <person name="Sun X."/>
            <person name="Gostincar C."/>
            <person name="Fang C."/>
            <person name="Gunde-Cimerman N."/>
            <person name="Song Z."/>
        </authorList>
    </citation>
    <scope>NUCLEOTIDE SEQUENCE</scope>
    <source>
        <strain evidence="1">EXF-9298</strain>
    </source>
</reference>
<dbReference type="SUPFAM" id="SSF48371">
    <property type="entry name" value="ARM repeat"/>
    <property type="match status" value="1"/>
</dbReference>
<comment type="caution">
    <text evidence="1">The sequence shown here is derived from an EMBL/GenBank/DDBJ whole genome shotgun (WGS) entry which is preliminary data.</text>
</comment>
<protein>
    <submittedName>
        <fullName evidence="1">Uncharacterized protein</fullName>
    </submittedName>
</protein>
<feature type="non-terminal residue" evidence="1">
    <location>
        <position position="1"/>
    </location>
</feature>
<proteinExistence type="predicted"/>
<reference evidence="1" key="2">
    <citation type="submission" date="2021-08" db="EMBL/GenBank/DDBJ databases">
        <authorList>
            <person name="Gostincar C."/>
            <person name="Sun X."/>
            <person name="Song Z."/>
            <person name="Gunde-Cimerman N."/>
        </authorList>
    </citation>
    <scope>NUCLEOTIDE SEQUENCE</scope>
    <source>
        <strain evidence="1">EXF-9298</strain>
    </source>
</reference>
<accession>A0A9P8F0X2</accession>
<dbReference type="EMBL" id="JAHFXS010008332">
    <property type="protein sequence ID" value="KAG9921311.1"/>
    <property type="molecule type" value="Genomic_DNA"/>
</dbReference>
<evidence type="ECO:0000313" key="2">
    <source>
        <dbReference type="Proteomes" id="UP000729357"/>
    </source>
</evidence>
<evidence type="ECO:0000313" key="1">
    <source>
        <dbReference type="EMBL" id="KAG9921311.1"/>
    </source>
</evidence>
<dbReference type="InterPro" id="IPR046805">
    <property type="entry name" value="Tra1_ring"/>
</dbReference>
<sequence length="336" mass="37516">REQPKAAAAKKSDAFHKQQALNLVKAQIKLLVGYDNLPEDFARLVRLQANDLFDKNYDVGHDLFSKSEREKSAAKKDAQQATLLKLIKAAMLAAAVPELKQDVTPFLDGLYKHLTILELGRSLGQEKHAKRPFEPLSGEGPVFVDSRVIADAIADTLSSDSADVRDVAFNALDTMWKSAAMIFGAEDRVERLPFFRELTKSLIHHCFEEEWFSKSGGTAGIDYIVNKLNFSAAWLKDRQLELIRALFFVMKDMPQDLPANVRVQAKDVLQDIIRKCNQGTPTTDIGTANTLLHNVSNKLVGEVSHMNRHVREAAQDGLRLLAEVVGVKLYEIVKPV</sequence>
<dbReference type="AlphaFoldDB" id="A0A9P8F0X2"/>
<feature type="non-terminal residue" evidence="1">
    <location>
        <position position="336"/>
    </location>
</feature>
<organism evidence="1 2">
    <name type="scientific">Aureobasidium melanogenum</name>
    <name type="common">Aureobasidium pullulans var. melanogenum</name>
    <dbReference type="NCBI Taxonomy" id="46634"/>
    <lineage>
        <taxon>Eukaryota</taxon>
        <taxon>Fungi</taxon>
        <taxon>Dikarya</taxon>
        <taxon>Ascomycota</taxon>
        <taxon>Pezizomycotina</taxon>
        <taxon>Dothideomycetes</taxon>
        <taxon>Dothideomycetidae</taxon>
        <taxon>Dothideales</taxon>
        <taxon>Saccotheciaceae</taxon>
        <taxon>Aureobasidium</taxon>
    </lineage>
</organism>
<dbReference type="Pfam" id="PF20206">
    <property type="entry name" value="Tra1_ring"/>
    <property type="match status" value="1"/>
</dbReference>
<keyword evidence="2" id="KW-1185">Reference proteome</keyword>
<gene>
    <name evidence="1" type="ORF">KCU98_g22171</name>
</gene>
<dbReference type="InterPro" id="IPR016024">
    <property type="entry name" value="ARM-type_fold"/>
</dbReference>
<name>A0A9P8F0X2_AURME</name>
<dbReference type="Proteomes" id="UP000729357">
    <property type="component" value="Unassembled WGS sequence"/>
</dbReference>